<feature type="region of interest" description="Disordered" evidence="6">
    <location>
        <begin position="572"/>
        <end position="604"/>
    </location>
</feature>
<dbReference type="Pfam" id="PF03572">
    <property type="entry name" value="Peptidase_S41"/>
    <property type="match status" value="1"/>
</dbReference>
<evidence type="ECO:0000256" key="5">
    <source>
        <dbReference type="RuleBase" id="RU004404"/>
    </source>
</evidence>
<organism evidence="8 9">
    <name type="scientific">Nannocystis exedens</name>
    <dbReference type="NCBI Taxonomy" id="54"/>
    <lineage>
        <taxon>Bacteria</taxon>
        <taxon>Pseudomonadati</taxon>
        <taxon>Myxococcota</taxon>
        <taxon>Polyangia</taxon>
        <taxon>Nannocystales</taxon>
        <taxon>Nannocystaceae</taxon>
        <taxon>Nannocystis</taxon>
    </lineage>
</organism>
<dbReference type="GO" id="GO:0008236">
    <property type="term" value="F:serine-type peptidase activity"/>
    <property type="evidence" value="ECO:0007669"/>
    <property type="project" value="UniProtKB-KW"/>
</dbReference>
<keyword evidence="4 5" id="KW-0720">Serine protease</keyword>
<dbReference type="OrthoDB" id="9812068at2"/>
<dbReference type="GO" id="GO:0030288">
    <property type="term" value="C:outer membrane-bounded periplasmic space"/>
    <property type="evidence" value="ECO:0007669"/>
    <property type="project" value="TreeGrafter"/>
</dbReference>
<dbReference type="Proteomes" id="UP000199400">
    <property type="component" value="Unassembled WGS sequence"/>
</dbReference>
<keyword evidence="2 5" id="KW-0645">Protease</keyword>
<keyword evidence="9" id="KW-1185">Reference proteome</keyword>
<dbReference type="NCBIfam" id="TIGR00225">
    <property type="entry name" value="prc"/>
    <property type="match status" value="1"/>
</dbReference>
<protein>
    <submittedName>
        <fullName evidence="8">Carboxyl-terminal processing protease</fullName>
    </submittedName>
</protein>
<dbReference type="InterPro" id="IPR029045">
    <property type="entry name" value="ClpP/crotonase-like_dom_sf"/>
</dbReference>
<dbReference type="STRING" id="54.SAMN02745121_07265"/>
<sequence length="1119" mass="121200">MRDLREATPRTCRRFRPYRCAGTARRRPAYTRPAASRWPSQIPPTTLAIVIAPLRGRLGRASTPAIVFGSFALALGLTAVQDSEALAQRSEARAPARAAAQTYDATDLRILDWTLWYVAKYYVEPERIDPHRMTIAGLEGLEQAIPQVLVEPLGGGKKATRVKVRVGTAEQEFELGSVDALWAVGTHVRDVFRFIARHTALTEDDRRDAEYAIVEGVLGTLDPHTNLLRPDEFDVMKTSTKGSFGGLGIEVGMRDGMITVIRVIDGNPAAKAGIESGDRIVQIDEESTVTMTLNEAVDHMRGEPGTAVALHIRREGVDKPKRFRITRDVITLDSVTGTVLPGVNNEGQPVKVGLVQINRNFAQTTGKELRAKLAEFEKAGVRGIVLDMRDNPGGLLTAAVEVADAFLKSGVIVSTVGPGAPREDLTADDRYDFADVPVVVLIDQGSASATEIVAGALRNLGRAVLLGRRTFGKGSVQVLHDRKVADKELALKLTIAQYLTPGDVSIQSVGVSPDLETLPVVVTKDFVAYHGRKRFDLVREESLASHLTSTKADPSQKITAGPLYFLSNAVVPDDEGSEDKSEAAKQKERDKARAAKTDKAGNLTPEALLEDPEIRMARDLVVWAPSANRDAILAKIGDFVAKETALEEKRLTEAFAKRGIDWSPGTAPEAGKSAVLRMTVKTDKKDNTVLAGETGIVTVSVTNEGTAPAYQVRAFTDSDYSYFDERELLLGRIDPGQTRTATAKINVSEHELSRTDRMELQLFDRHGSTVSPNSQRFIDISSAGIPRPDFALAYQLLDDPRAGANVHGNGDGALQVGERVRLRVHVRNTGEGQALDAWVNLKNMNGDAVFLHTGREQLKAMPTGDGRVVEFDFEVKKAPAEGEVKLQLSAHDAKIGVALAQKLHFPLAQSTVTVAPASGTAACEKTCELVQSPLAADQVVARAEPGSGLKVTGRADGWLRVDLDGKRFAFVKEAQAKLGERAGKPKVTDVFAISPPRIALAQSPSQTADQRMKVSGTITDSEAVRDVFITVVNPSRDLFGKAEKVFYQAAANPKDGKLEFSADIPLTPGNNFIEVRAREDDDVSAAKHMWVLRTSGLEEARSNELHKSSGKLSVDTLAK</sequence>
<dbReference type="Pfam" id="PF00595">
    <property type="entry name" value="PDZ"/>
    <property type="match status" value="1"/>
</dbReference>
<feature type="domain" description="PDZ" evidence="7">
    <location>
        <begin position="232"/>
        <end position="315"/>
    </location>
</feature>
<dbReference type="Gene3D" id="3.30.750.44">
    <property type="match status" value="1"/>
</dbReference>
<proteinExistence type="inferred from homology"/>
<dbReference type="CDD" id="cd07560">
    <property type="entry name" value="Peptidase_S41_CPP"/>
    <property type="match status" value="1"/>
</dbReference>
<dbReference type="PROSITE" id="PS50106">
    <property type="entry name" value="PDZ"/>
    <property type="match status" value="1"/>
</dbReference>
<dbReference type="AlphaFoldDB" id="A0A1I2GGT8"/>
<dbReference type="InterPro" id="IPR023831">
    <property type="entry name" value="MXAN_5808-like"/>
</dbReference>
<dbReference type="SMART" id="SM00228">
    <property type="entry name" value="PDZ"/>
    <property type="match status" value="1"/>
</dbReference>
<dbReference type="Gene3D" id="3.90.226.10">
    <property type="entry name" value="2-enoyl-CoA Hydratase, Chain A, domain 1"/>
    <property type="match status" value="1"/>
</dbReference>
<evidence type="ECO:0000256" key="2">
    <source>
        <dbReference type="ARBA" id="ARBA00022670"/>
    </source>
</evidence>
<dbReference type="InterPro" id="IPR005151">
    <property type="entry name" value="Tail-specific_protease"/>
</dbReference>
<evidence type="ECO:0000259" key="7">
    <source>
        <dbReference type="PROSITE" id="PS50106"/>
    </source>
</evidence>
<keyword evidence="3 5" id="KW-0378">Hydrolase</keyword>
<accession>A0A1I2GGT8</accession>
<dbReference type="SMART" id="SM00245">
    <property type="entry name" value="TSPc"/>
    <property type="match status" value="1"/>
</dbReference>
<dbReference type="PANTHER" id="PTHR32060:SF30">
    <property type="entry name" value="CARBOXY-TERMINAL PROCESSING PROTEASE CTPA"/>
    <property type="match status" value="1"/>
</dbReference>
<dbReference type="CDD" id="cd06782">
    <property type="entry name" value="cpPDZ_CPP-like"/>
    <property type="match status" value="1"/>
</dbReference>
<feature type="compositionally biased region" description="Basic and acidic residues" evidence="6">
    <location>
        <begin position="578"/>
        <end position="599"/>
    </location>
</feature>
<evidence type="ECO:0000256" key="6">
    <source>
        <dbReference type="SAM" id="MobiDB-lite"/>
    </source>
</evidence>
<dbReference type="Gene3D" id="2.30.42.10">
    <property type="match status" value="1"/>
</dbReference>
<dbReference type="GO" id="GO:0006508">
    <property type="term" value="P:proteolysis"/>
    <property type="evidence" value="ECO:0007669"/>
    <property type="project" value="UniProtKB-KW"/>
</dbReference>
<dbReference type="SUPFAM" id="SSF50156">
    <property type="entry name" value="PDZ domain-like"/>
    <property type="match status" value="1"/>
</dbReference>
<evidence type="ECO:0000313" key="8">
    <source>
        <dbReference type="EMBL" id="SFF16269.1"/>
    </source>
</evidence>
<evidence type="ECO:0000256" key="4">
    <source>
        <dbReference type="ARBA" id="ARBA00022825"/>
    </source>
</evidence>
<evidence type="ECO:0000256" key="3">
    <source>
        <dbReference type="ARBA" id="ARBA00022801"/>
    </source>
</evidence>
<gene>
    <name evidence="8" type="ORF">SAMN02745121_07265</name>
</gene>
<dbReference type="SUPFAM" id="SSF52096">
    <property type="entry name" value="ClpP/crotonase"/>
    <property type="match status" value="1"/>
</dbReference>
<dbReference type="GO" id="GO:0004175">
    <property type="term" value="F:endopeptidase activity"/>
    <property type="evidence" value="ECO:0007669"/>
    <property type="project" value="TreeGrafter"/>
</dbReference>
<dbReference type="NCBIfam" id="TIGR03900">
    <property type="entry name" value="prc_long_Delta"/>
    <property type="match status" value="1"/>
</dbReference>
<dbReference type="PANTHER" id="PTHR32060">
    <property type="entry name" value="TAIL-SPECIFIC PROTEASE"/>
    <property type="match status" value="1"/>
</dbReference>
<dbReference type="InterPro" id="IPR001478">
    <property type="entry name" value="PDZ"/>
</dbReference>
<dbReference type="InterPro" id="IPR004447">
    <property type="entry name" value="Peptidase_S41A"/>
</dbReference>
<evidence type="ECO:0000313" key="9">
    <source>
        <dbReference type="Proteomes" id="UP000199400"/>
    </source>
</evidence>
<name>A0A1I2GGT8_9BACT</name>
<evidence type="ECO:0000256" key="1">
    <source>
        <dbReference type="ARBA" id="ARBA00009179"/>
    </source>
</evidence>
<comment type="similarity">
    <text evidence="1 5">Belongs to the peptidase S41A family.</text>
</comment>
<dbReference type="FunFam" id="2.30.42.10:FF:000063">
    <property type="entry name" value="Peptidase, S41 family"/>
    <property type="match status" value="1"/>
</dbReference>
<dbReference type="EMBL" id="FOMX01000032">
    <property type="protein sequence ID" value="SFF16269.1"/>
    <property type="molecule type" value="Genomic_DNA"/>
</dbReference>
<reference evidence="9" key="1">
    <citation type="submission" date="2016-10" db="EMBL/GenBank/DDBJ databases">
        <authorList>
            <person name="Varghese N."/>
            <person name="Submissions S."/>
        </authorList>
    </citation>
    <scope>NUCLEOTIDE SEQUENCE [LARGE SCALE GENOMIC DNA]</scope>
    <source>
        <strain evidence="9">ATCC 25963</strain>
    </source>
</reference>
<dbReference type="InterPro" id="IPR036034">
    <property type="entry name" value="PDZ_sf"/>
</dbReference>
<dbReference type="GO" id="GO:0007165">
    <property type="term" value="P:signal transduction"/>
    <property type="evidence" value="ECO:0007669"/>
    <property type="project" value="TreeGrafter"/>
</dbReference>